<dbReference type="EMBL" id="CP009788">
    <property type="protein sequence ID" value="AJE04517.1"/>
    <property type="molecule type" value="Genomic_DNA"/>
</dbReference>
<reference evidence="1 2" key="1">
    <citation type="journal article" date="2015" name="Genome Announc.">
        <title>Complete Genome of Geobacter pickeringii G13T, a Metal-Reducing Isolate from Sedimentary Kaolin Deposits.</title>
        <authorList>
            <person name="Badalamenti J.P."/>
            <person name="Bond D.R."/>
        </authorList>
    </citation>
    <scope>NUCLEOTIDE SEQUENCE [LARGE SCALE GENOMIC DNA]</scope>
    <source>
        <strain evidence="1 2">G13</strain>
    </source>
</reference>
<sequence>MAAPARTAPAPLETELLQRGHEFSFAQAMRLLRLLAPAPSAIRVRPELSLAFPAADVAQIERQDDGYRVTTRFLGLYGSASPLPTFYTEELIDEAREDSSASRDLLDILSQRLFELATAGTAKYRLFFRTVEDESADDLERLFSLAGLGEAELRRSLPEPRRWLRYAGLLGHSPRSALGLQTIIADVLAVPAEVFPCRLRRVAIPPDQRLAVGMTGSTLGTDTVVGGELEDRSGMFLLRLGPLSREQFAAFLPGTPARRTLDLIVELYLDTPLAWDLELTLAPDEAPVASLGPLPGTRLGWNGWLGRPAEGAQASVTFPHHPSQGVTHC</sequence>
<evidence type="ECO:0000313" key="1">
    <source>
        <dbReference type="EMBL" id="AJE04517.1"/>
    </source>
</evidence>
<dbReference type="PANTHER" id="PTHR35564:SF3">
    <property type="entry name" value="TYPE VI SECRETION SYSTEM BASEPLATE SUBUNIT TSSG"/>
    <property type="match status" value="1"/>
</dbReference>
<dbReference type="OrthoDB" id="1523296at2"/>
<keyword evidence="2" id="KW-1185">Reference proteome</keyword>
<organism evidence="1 2">
    <name type="scientific">Geobacter pickeringii</name>
    <dbReference type="NCBI Taxonomy" id="345632"/>
    <lineage>
        <taxon>Bacteria</taxon>
        <taxon>Pseudomonadati</taxon>
        <taxon>Thermodesulfobacteriota</taxon>
        <taxon>Desulfuromonadia</taxon>
        <taxon>Geobacterales</taxon>
        <taxon>Geobacteraceae</taxon>
        <taxon>Geobacter</taxon>
    </lineage>
</organism>
<dbReference type="Pfam" id="PF06996">
    <property type="entry name" value="T6SS_TssG"/>
    <property type="match status" value="1"/>
</dbReference>
<dbReference type="AlphaFoldDB" id="A0A0B5BDH0"/>
<dbReference type="InterPro" id="IPR010732">
    <property type="entry name" value="T6SS_TssG-like"/>
</dbReference>
<proteinExistence type="predicted"/>
<dbReference type="RefSeq" id="WP_039744603.1">
    <property type="nucleotide sequence ID" value="NZ_CP009788.1"/>
</dbReference>
<protein>
    <submittedName>
        <fullName evidence="1">Type VI secretion protein</fullName>
    </submittedName>
</protein>
<name>A0A0B5BDH0_9BACT</name>
<evidence type="ECO:0000313" key="2">
    <source>
        <dbReference type="Proteomes" id="UP000057609"/>
    </source>
</evidence>
<dbReference type="HOGENOM" id="CLU_048238_0_0_7"/>
<gene>
    <name evidence="1" type="ORF">GPICK_15145</name>
</gene>
<dbReference type="Proteomes" id="UP000057609">
    <property type="component" value="Chromosome"/>
</dbReference>
<dbReference type="NCBIfam" id="TIGR03347">
    <property type="entry name" value="VI_chp_1"/>
    <property type="match status" value="1"/>
</dbReference>
<dbReference type="PANTHER" id="PTHR35564">
    <property type="match status" value="1"/>
</dbReference>
<dbReference type="KEGG" id="gpi:GPICK_15145"/>
<accession>A0A0B5BDH0</accession>
<dbReference type="STRING" id="345632.GPICK_15145"/>